<protein>
    <submittedName>
        <fullName evidence="3">ATP-binding protein</fullName>
    </submittedName>
</protein>
<feature type="domain" description="AAA" evidence="1">
    <location>
        <begin position="10"/>
        <end position="106"/>
    </location>
</feature>
<dbReference type="PANTHER" id="PTHR43566:SF1">
    <property type="entry name" value="AAA+ ATPASE DOMAIN-CONTAINING PROTEIN"/>
    <property type="match status" value="1"/>
</dbReference>
<accession>A0A7V3KNH2</accession>
<feature type="domain" description="DUF4143" evidence="2">
    <location>
        <begin position="153"/>
        <end position="260"/>
    </location>
</feature>
<dbReference type="InterPro" id="IPR027417">
    <property type="entry name" value="P-loop_NTPase"/>
</dbReference>
<keyword evidence="3" id="KW-0547">Nucleotide-binding</keyword>
<dbReference type="GO" id="GO:0005524">
    <property type="term" value="F:ATP binding"/>
    <property type="evidence" value="ECO:0007669"/>
    <property type="project" value="UniProtKB-KW"/>
</dbReference>
<evidence type="ECO:0000259" key="1">
    <source>
        <dbReference type="Pfam" id="PF13173"/>
    </source>
</evidence>
<proteinExistence type="predicted"/>
<dbReference type="PANTHER" id="PTHR43566">
    <property type="entry name" value="CONSERVED PROTEIN"/>
    <property type="match status" value="1"/>
</dbReference>
<comment type="caution">
    <text evidence="3">The sequence shown here is derived from an EMBL/GenBank/DDBJ whole genome shotgun (WGS) entry which is preliminary data.</text>
</comment>
<name>A0A7V3KNH2_UNCW3</name>
<keyword evidence="3" id="KW-0067">ATP-binding</keyword>
<dbReference type="AlphaFoldDB" id="A0A7V3KNH2"/>
<sequence length="261" mass="30259">MKSFLEKTALRWKYLAGEDIRVQETLSSKDLKKLKEIVEGYDLLAVDEAQYIHDIGLSAKMIVDYIPKVRLILTGSSSFELCGQVGEPLTGRKFTIELFPISLLELGSIYNPYEIKEKLNEFLIYGMYPKVLELPKDEKIYYLNEIVDSYLLKDILAFEKIKNSMTLLNLLKLLAYQLGKEVSLSELAQKLHINVKTVARYLGLLEKSYIIFQLKPFKGNLRKAISEKSKYYFYDVGIRNAIIEDFREIEKRDPKEVGDLF</sequence>
<gene>
    <name evidence="3" type="ORF">ENV38_03105</name>
</gene>
<evidence type="ECO:0000313" key="3">
    <source>
        <dbReference type="EMBL" id="HGB35880.1"/>
    </source>
</evidence>
<organism evidence="3">
    <name type="scientific">candidate division WOR-3 bacterium</name>
    <dbReference type="NCBI Taxonomy" id="2052148"/>
    <lineage>
        <taxon>Bacteria</taxon>
        <taxon>Bacteria division WOR-3</taxon>
    </lineage>
</organism>
<dbReference type="Pfam" id="PF13173">
    <property type="entry name" value="AAA_14"/>
    <property type="match status" value="1"/>
</dbReference>
<reference evidence="3" key="1">
    <citation type="journal article" date="2020" name="mSystems">
        <title>Genome- and Community-Level Interaction Insights into Carbon Utilization and Element Cycling Functions of Hydrothermarchaeota in Hydrothermal Sediment.</title>
        <authorList>
            <person name="Zhou Z."/>
            <person name="Liu Y."/>
            <person name="Xu W."/>
            <person name="Pan J."/>
            <person name="Luo Z.H."/>
            <person name="Li M."/>
        </authorList>
    </citation>
    <scope>NUCLEOTIDE SEQUENCE [LARGE SCALE GENOMIC DNA]</scope>
    <source>
        <strain evidence="3">SpSt-754</strain>
    </source>
</reference>
<dbReference type="InterPro" id="IPR041682">
    <property type="entry name" value="AAA_14"/>
</dbReference>
<dbReference type="InterPro" id="IPR025420">
    <property type="entry name" value="DUF4143"/>
</dbReference>
<dbReference type="Pfam" id="PF13635">
    <property type="entry name" value="DUF4143"/>
    <property type="match status" value="1"/>
</dbReference>
<dbReference type="EMBL" id="DTGD01000115">
    <property type="protein sequence ID" value="HGB35880.1"/>
    <property type="molecule type" value="Genomic_DNA"/>
</dbReference>
<evidence type="ECO:0000259" key="2">
    <source>
        <dbReference type="Pfam" id="PF13635"/>
    </source>
</evidence>
<dbReference type="SUPFAM" id="SSF46785">
    <property type="entry name" value="Winged helix' DNA-binding domain"/>
    <property type="match status" value="1"/>
</dbReference>
<dbReference type="SUPFAM" id="SSF52540">
    <property type="entry name" value="P-loop containing nucleoside triphosphate hydrolases"/>
    <property type="match status" value="1"/>
</dbReference>
<dbReference type="InterPro" id="IPR036390">
    <property type="entry name" value="WH_DNA-bd_sf"/>
</dbReference>